<proteinExistence type="predicted"/>
<protein>
    <recommendedName>
        <fullName evidence="5">Autophagy protein</fullName>
    </recommendedName>
</protein>
<name>A0AAE0IRE4_9PEZI</name>
<dbReference type="EMBL" id="JAUEDM010000001">
    <property type="protein sequence ID" value="KAK3329592.1"/>
    <property type="molecule type" value="Genomic_DNA"/>
</dbReference>
<reference evidence="3" key="2">
    <citation type="submission" date="2023-06" db="EMBL/GenBank/DDBJ databases">
        <authorList>
            <consortium name="Lawrence Berkeley National Laboratory"/>
            <person name="Haridas S."/>
            <person name="Hensen N."/>
            <person name="Bonometti L."/>
            <person name="Westerberg I."/>
            <person name="Brannstrom I.O."/>
            <person name="Guillou S."/>
            <person name="Cros-Aarteil S."/>
            <person name="Calhoun S."/>
            <person name="Kuo A."/>
            <person name="Mondo S."/>
            <person name="Pangilinan J."/>
            <person name="Riley R."/>
            <person name="Labutti K."/>
            <person name="Andreopoulos B."/>
            <person name="Lipzen A."/>
            <person name="Chen C."/>
            <person name="Yanf M."/>
            <person name="Daum C."/>
            <person name="Ng V."/>
            <person name="Clum A."/>
            <person name="Steindorff A."/>
            <person name="Ohm R."/>
            <person name="Martin F."/>
            <person name="Silar P."/>
            <person name="Natvig D."/>
            <person name="Lalanne C."/>
            <person name="Gautier V."/>
            <person name="Ament-Velasquez S.L."/>
            <person name="Kruys A."/>
            <person name="Hutchinson M.I."/>
            <person name="Powell A.J."/>
            <person name="Barry K."/>
            <person name="Miller A.N."/>
            <person name="Grigoriev I.V."/>
            <person name="Debuchy R."/>
            <person name="Gladieux P."/>
            <person name="Thoren M.H."/>
            <person name="Johannesson H."/>
        </authorList>
    </citation>
    <scope>NUCLEOTIDE SEQUENCE</scope>
    <source>
        <strain evidence="3">CBS 118394</strain>
    </source>
</reference>
<keyword evidence="1" id="KW-0175">Coiled coil</keyword>
<evidence type="ECO:0000313" key="3">
    <source>
        <dbReference type="EMBL" id="KAK3329592.1"/>
    </source>
</evidence>
<comment type="caution">
    <text evidence="3">The sequence shown here is derived from an EMBL/GenBank/DDBJ whole genome shotgun (WGS) entry which is preliminary data.</text>
</comment>
<sequence length="328" mass="37690">MGLFDGWFGGNSDSNDSDPLRRLDPKLREFLQKESPVKYTKATSDDISKQQLQNKEKQEKLALEKQQQAAIPTTENDQPPKVPKESLFQDGRYAHLWKNYRPLGAIEAEAKNDHEKLMDVLEAFKDRKAMIGRAALENCADEQMDWNSCMKSGSVRARMTMCSTEVKKFEHCYMTQTRLLKALGYLSAYRSPEVDEQIQMHADALYHRIVEQEAAIDQAKKEGKPVPSFQSVLGQEREKLERLQKHHQTPEVPEPAPEMVESWKEKLDKLKEEDRAAEEEALKAEHKAKAEMAARIQELWAEQAKEREARKAEGRETIGDKVKGFFGK</sequence>
<accession>A0AAE0IRE4</accession>
<evidence type="ECO:0000313" key="4">
    <source>
        <dbReference type="Proteomes" id="UP001283341"/>
    </source>
</evidence>
<feature type="region of interest" description="Disordered" evidence="2">
    <location>
        <begin position="1"/>
        <end position="85"/>
    </location>
</feature>
<feature type="region of interest" description="Disordered" evidence="2">
    <location>
        <begin position="306"/>
        <end position="328"/>
    </location>
</feature>
<feature type="coiled-coil region" evidence="1">
    <location>
        <begin position="260"/>
        <end position="287"/>
    </location>
</feature>
<evidence type="ECO:0008006" key="5">
    <source>
        <dbReference type="Google" id="ProtNLM"/>
    </source>
</evidence>
<dbReference type="AlphaFoldDB" id="A0AAE0IRE4"/>
<reference evidence="3" key="1">
    <citation type="journal article" date="2023" name="Mol. Phylogenet. Evol.">
        <title>Genome-scale phylogeny and comparative genomics of the fungal order Sordariales.</title>
        <authorList>
            <person name="Hensen N."/>
            <person name="Bonometti L."/>
            <person name="Westerberg I."/>
            <person name="Brannstrom I.O."/>
            <person name="Guillou S."/>
            <person name="Cros-Aarteil S."/>
            <person name="Calhoun S."/>
            <person name="Haridas S."/>
            <person name="Kuo A."/>
            <person name="Mondo S."/>
            <person name="Pangilinan J."/>
            <person name="Riley R."/>
            <person name="LaButti K."/>
            <person name="Andreopoulos B."/>
            <person name="Lipzen A."/>
            <person name="Chen C."/>
            <person name="Yan M."/>
            <person name="Daum C."/>
            <person name="Ng V."/>
            <person name="Clum A."/>
            <person name="Steindorff A."/>
            <person name="Ohm R.A."/>
            <person name="Martin F."/>
            <person name="Silar P."/>
            <person name="Natvig D.O."/>
            <person name="Lalanne C."/>
            <person name="Gautier V."/>
            <person name="Ament-Velasquez S.L."/>
            <person name="Kruys A."/>
            <person name="Hutchinson M.I."/>
            <person name="Powell A.J."/>
            <person name="Barry K."/>
            <person name="Miller A.N."/>
            <person name="Grigoriev I.V."/>
            <person name="Debuchy R."/>
            <person name="Gladieux P."/>
            <person name="Hiltunen Thoren M."/>
            <person name="Johannesson H."/>
        </authorList>
    </citation>
    <scope>NUCLEOTIDE SEQUENCE</scope>
    <source>
        <strain evidence="3">CBS 118394</strain>
    </source>
</reference>
<evidence type="ECO:0000256" key="2">
    <source>
        <dbReference type="SAM" id="MobiDB-lite"/>
    </source>
</evidence>
<feature type="compositionally biased region" description="Basic and acidic residues" evidence="2">
    <location>
        <begin position="18"/>
        <end position="36"/>
    </location>
</feature>
<organism evidence="3 4">
    <name type="scientific">Apodospora peruviana</name>
    <dbReference type="NCBI Taxonomy" id="516989"/>
    <lineage>
        <taxon>Eukaryota</taxon>
        <taxon>Fungi</taxon>
        <taxon>Dikarya</taxon>
        <taxon>Ascomycota</taxon>
        <taxon>Pezizomycotina</taxon>
        <taxon>Sordariomycetes</taxon>
        <taxon>Sordariomycetidae</taxon>
        <taxon>Sordariales</taxon>
        <taxon>Lasiosphaeriaceae</taxon>
        <taxon>Apodospora</taxon>
    </lineage>
</organism>
<keyword evidence="4" id="KW-1185">Reference proteome</keyword>
<gene>
    <name evidence="3" type="ORF">B0H66DRAFT_597167</name>
</gene>
<feature type="compositionally biased region" description="Basic and acidic residues" evidence="2">
    <location>
        <begin position="43"/>
        <end position="63"/>
    </location>
</feature>
<dbReference type="Proteomes" id="UP001283341">
    <property type="component" value="Unassembled WGS sequence"/>
</dbReference>
<evidence type="ECO:0000256" key="1">
    <source>
        <dbReference type="SAM" id="Coils"/>
    </source>
</evidence>